<dbReference type="Pfam" id="PF05139">
    <property type="entry name" value="Erythro_esteras"/>
    <property type="match status" value="1"/>
</dbReference>
<keyword evidence="3" id="KW-1185">Reference proteome</keyword>
<dbReference type="EMBL" id="RBNJ01000190">
    <property type="protein sequence ID" value="RUS35171.1"/>
    <property type="molecule type" value="Genomic_DNA"/>
</dbReference>
<dbReference type="AlphaFoldDB" id="A0A433QZJ7"/>
<keyword evidence="1" id="KW-0812">Transmembrane</keyword>
<dbReference type="PANTHER" id="PTHR31299:SF0">
    <property type="entry name" value="ESTERASE, PUTATIVE (AFU_ORTHOLOGUE AFUA_1G05850)-RELATED"/>
    <property type="match status" value="1"/>
</dbReference>
<dbReference type="Proteomes" id="UP000274822">
    <property type="component" value="Unassembled WGS sequence"/>
</dbReference>
<dbReference type="SUPFAM" id="SSF159501">
    <property type="entry name" value="EreA/ChaN-like"/>
    <property type="match status" value="1"/>
</dbReference>
<evidence type="ECO:0000313" key="3">
    <source>
        <dbReference type="Proteomes" id="UP000274822"/>
    </source>
</evidence>
<reference evidence="2 3" key="1">
    <citation type="journal article" date="2018" name="New Phytol.">
        <title>Phylogenomics of Endogonaceae and evolution of mycorrhizas within Mucoromycota.</title>
        <authorList>
            <person name="Chang Y."/>
            <person name="Desiro A."/>
            <person name="Na H."/>
            <person name="Sandor L."/>
            <person name="Lipzen A."/>
            <person name="Clum A."/>
            <person name="Barry K."/>
            <person name="Grigoriev I.V."/>
            <person name="Martin F.M."/>
            <person name="Stajich J.E."/>
            <person name="Smith M.E."/>
            <person name="Bonito G."/>
            <person name="Spatafora J.W."/>
        </authorList>
    </citation>
    <scope>NUCLEOTIDE SEQUENCE [LARGE SCALE GENOMIC DNA]</scope>
    <source>
        <strain evidence="2 3">AD002</strain>
    </source>
</reference>
<accession>A0A433QZJ7</accession>
<protein>
    <submittedName>
        <fullName evidence="2">Uncharacterized protein</fullName>
    </submittedName>
</protein>
<evidence type="ECO:0000256" key="1">
    <source>
        <dbReference type="SAM" id="Phobius"/>
    </source>
</evidence>
<sequence length="295" mass="32852">MNAVIEYLESVVFPPLILYSAITLTVLHIYNDHNINSNLPSFRYACFDHCDKDAQTYAFSTRFFLASSCEKQALSVLARLVQGGPNEVVAAEMNAMVVRDAEKYYRTMIGGGAQSWNQRDTHMLKMLEKIVKYEEKATGKEARAVVWPHNSHVGDARATDQGTDRHEVTIGQLAREKWWRAGVQHWIHHSYRDCYGFVGLGRSHGENTSQSLPTAELRAPLSLHLPVQHPPSFLSAPQLYQQWMQAHCGSRPHTGARQGAAGARDWCDLPSGDGADVALLRGSYGRAVRCGRACG</sequence>
<dbReference type="PANTHER" id="PTHR31299">
    <property type="entry name" value="ESTERASE, PUTATIVE (AFU_ORTHOLOGUE AFUA_1G05850)-RELATED"/>
    <property type="match status" value="1"/>
</dbReference>
<evidence type="ECO:0000313" key="2">
    <source>
        <dbReference type="EMBL" id="RUS35171.1"/>
    </source>
</evidence>
<comment type="caution">
    <text evidence="2">The sequence shown here is derived from an EMBL/GenBank/DDBJ whole genome shotgun (WGS) entry which is preliminary data.</text>
</comment>
<feature type="transmembrane region" description="Helical" evidence="1">
    <location>
        <begin position="12"/>
        <end position="30"/>
    </location>
</feature>
<keyword evidence="1" id="KW-1133">Transmembrane helix</keyword>
<gene>
    <name evidence="2" type="ORF">BC938DRAFT_474815</name>
</gene>
<name>A0A433QZJ7_9FUNG</name>
<proteinExistence type="predicted"/>
<keyword evidence="1" id="KW-0472">Membrane</keyword>
<dbReference type="GO" id="GO:0046677">
    <property type="term" value="P:response to antibiotic"/>
    <property type="evidence" value="ECO:0007669"/>
    <property type="project" value="InterPro"/>
</dbReference>
<dbReference type="InterPro" id="IPR007815">
    <property type="entry name" value="Emycin_Estase"/>
</dbReference>
<dbReference type="InterPro" id="IPR052036">
    <property type="entry name" value="Hydrolase/PRTase-associated"/>
</dbReference>
<dbReference type="Gene3D" id="3.40.1660.10">
    <property type="entry name" value="EreA-like (biosynthetic domain)"/>
    <property type="match status" value="1"/>
</dbReference>
<organism evidence="2 3">
    <name type="scientific">Jimgerdemannia flammicorona</name>
    <dbReference type="NCBI Taxonomy" id="994334"/>
    <lineage>
        <taxon>Eukaryota</taxon>
        <taxon>Fungi</taxon>
        <taxon>Fungi incertae sedis</taxon>
        <taxon>Mucoromycota</taxon>
        <taxon>Mucoromycotina</taxon>
        <taxon>Endogonomycetes</taxon>
        <taxon>Endogonales</taxon>
        <taxon>Endogonaceae</taxon>
        <taxon>Jimgerdemannia</taxon>
    </lineage>
</organism>